<protein>
    <submittedName>
        <fullName evidence="1">Uncharacterized protein</fullName>
    </submittedName>
</protein>
<dbReference type="InParanoid" id="A0A1X7SKE0"/>
<name>A0A1X7SKE0_AMPQE</name>
<evidence type="ECO:0000313" key="1">
    <source>
        <dbReference type="EnsemblMetazoa" id="Aqu2.1.02528_001"/>
    </source>
</evidence>
<dbReference type="EnsemblMetazoa" id="Aqu2.1.02528_001">
    <property type="protein sequence ID" value="Aqu2.1.02528_001"/>
    <property type="gene ID" value="Aqu2.1.02528"/>
</dbReference>
<dbReference type="AlphaFoldDB" id="A0A1X7SKE0"/>
<proteinExistence type="predicted"/>
<reference evidence="1" key="1">
    <citation type="submission" date="2017-05" db="UniProtKB">
        <authorList>
            <consortium name="EnsemblMetazoa"/>
        </authorList>
    </citation>
    <scope>IDENTIFICATION</scope>
</reference>
<accession>A0A1X7SKE0</accession>
<organism evidence="1">
    <name type="scientific">Amphimedon queenslandica</name>
    <name type="common">Sponge</name>
    <dbReference type="NCBI Taxonomy" id="400682"/>
    <lineage>
        <taxon>Eukaryota</taxon>
        <taxon>Metazoa</taxon>
        <taxon>Porifera</taxon>
        <taxon>Demospongiae</taxon>
        <taxon>Heteroscleromorpha</taxon>
        <taxon>Haplosclerida</taxon>
        <taxon>Niphatidae</taxon>
        <taxon>Amphimedon</taxon>
    </lineage>
</organism>
<sequence length="20" mass="2152">KYIIIMAVSTAPVTGRSLQC</sequence>